<dbReference type="Proteomes" id="UP000245609">
    <property type="component" value="Unassembled WGS sequence"/>
</dbReference>
<protein>
    <submittedName>
        <fullName evidence="1">Uncharacterized protein</fullName>
    </submittedName>
</protein>
<keyword evidence="2" id="KW-1185">Reference proteome</keyword>
<gene>
    <name evidence="1" type="ORF">BB560_005522</name>
</gene>
<evidence type="ECO:0000313" key="2">
    <source>
        <dbReference type="Proteomes" id="UP000245609"/>
    </source>
</evidence>
<feature type="non-terminal residue" evidence="1">
    <location>
        <position position="1"/>
    </location>
</feature>
<comment type="caution">
    <text evidence="1">The sequence shown here is derived from an EMBL/GenBank/DDBJ whole genome shotgun (WGS) entry which is preliminary data.</text>
</comment>
<dbReference type="AlphaFoldDB" id="A0A2T9Z456"/>
<feature type="non-terminal residue" evidence="1">
    <location>
        <position position="62"/>
    </location>
</feature>
<sequence>QITTALEPMWDVYVDPIETKKGLALQNLKVKFLVTCINNRGKSLNAILEYTTQSFNFSSMFN</sequence>
<accession>A0A2T9Z456</accession>
<name>A0A2T9Z456_9FUNG</name>
<organism evidence="1 2">
    <name type="scientific">Smittium megazygosporum</name>
    <dbReference type="NCBI Taxonomy" id="133381"/>
    <lineage>
        <taxon>Eukaryota</taxon>
        <taxon>Fungi</taxon>
        <taxon>Fungi incertae sedis</taxon>
        <taxon>Zoopagomycota</taxon>
        <taxon>Kickxellomycotina</taxon>
        <taxon>Harpellomycetes</taxon>
        <taxon>Harpellales</taxon>
        <taxon>Legeriomycetaceae</taxon>
        <taxon>Smittium</taxon>
    </lineage>
</organism>
<reference evidence="1 2" key="1">
    <citation type="journal article" date="2018" name="MBio">
        <title>Comparative Genomics Reveals the Core Gene Toolbox for the Fungus-Insect Symbiosis.</title>
        <authorList>
            <person name="Wang Y."/>
            <person name="Stata M."/>
            <person name="Wang W."/>
            <person name="Stajich J.E."/>
            <person name="White M.M."/>
            <person name="Moncalvo J.M."/>
        </authorList>
    </citation>
    <scope>NUCLEOTIDE SEQUENCE [LARGE SCALE GENOMIC DNA]</scope>
    <source>
        <strain evidence="1 2">SC-DP-2</strain>
    </source>
</reference>
<proteinExistence type="predicted"/>
<evidence type="ECO:0000313" key="1">
    <source>
        <dbReference type="EMBL" id="PVU99324.1"/>
    </source>
</evidence>
<dbReference type="EMBL" id="MBFS01002279">
    <property type="protein sequence ID" value="PVU99324.1"/>
    <property type="molecule type" value="Genomic_DNA"/>
</dbReference>